<proteinExistence type="predicted"/>
<name>A0AAN4Q098_PSESF</name>
<dbReference type="EMBL" id="BGKA01000019">
    <property type="protein sequence ID" value="GBH14629.1"/>
    <property type="molecule type" value="Genomic_DNA"/>
</dbReference>
<organism evidence="2 3">
    <name type="scientific">Pseudomonas syringae pv. actinidiae</name>
    <dbReference type="NCBI Taxonomy" id="103796"/>
    <lineage>
        <taxon>Bacteria</taxon>
        <taxon>Pseudomonadati</taxon>
        <taxon>Pseudomonadota</taxon>
        <taxon>Gammaproteobacteria</taxon>
        <taxon>Pseudomonadales</taxon>
        <taxon>Pseudomonadaceae</taxon>
        <taxon>Pseudomonas</taxon>
        <taxon>Pseudomonas syringae</taxon>
    </lineage>
</organism>
<dbReference type="InterPro" id="IPR036866">
    <property type="entry name" value="RibonucZ/Hydroxyglut_hydro"/>
</dbReference>
<evidence type="ECO:0000256" key="1">
    <source>
        <dbReference type="SAM" id="MobiDB-lite"/>
    </source>
</evidence>
<dbReference type="Proteomes" id="UP000248291">
    <property type="component" value="Unassembled WGS sequence"/>
</dbReference>
<accession>A0AAN4Q098</accession>
<dbReference type="RefSeq" id="WP_017704201.1">
    <property type="nucleotide sequence ID" value="NZ_BGKA01000019.1"/>
</dbReference>
<evidence type="ECO:0000313" key="3">
    <source>
        <dbReference type="Proteomes" id="UP000248291"/>
    </source>
</evidence>
<gene>
    <name evidence="2" type="ORF">KPSA3_00522</name>
</gene>
<evidence type="ECO:0000313" key="2">
    <source>
        <dbReference type="EMBL" id="GBH14629.1"/>
    </source>
</evidence>
<comment type="caution">
    <text evidence="2">The sequence shown here is derived from an EMBL/GenBank/DDBJ whole genome shotgun (WGS) entry which is preliminary data.</text>
</comment>
<feature type="region of interest" description="Disordered" evidence="1">
    <location>
        <begin position="425"/>
        <end position="444"/>
    </location>
</feature>
<reference evidence="2 3" key="1">
    <citation type="submission" date="2018-04" db="EMBL/GenBank/DDBJ databases">
        <title>Draft genome sequence of Pseudomonas syringae pv. actinidiae biovar 3 strains isolated from kiwifruit in Kagawa prefecture.</title>
        <authorList>
            <person name="Tabuchi M."/>
            <person name="Saito M."/>
            <person name="Fujiwara S."/>
            <person name="Sasa N."/>
            <person name="Akimitsu K."/>
            <person name="Gomi K."/>
            <person name="Konishi-Sugita S."/>
            <person name="Hamano K."/>
            <person name="Kataoka I."/>
        </authorList>
    </citation>
    <scope>NUCLEOTIDE SEQUENCE [LARGE SCALE GENOMIC DNA]</scope>
    <source>
        <strain evidence="2 3">MAFF212211</strain>
    </source>
</reference>
<dbReference type="AlphaFoldDB" id="A0AAN4Q098"/>
<dbReference type="Gene3D" id="3.60.15.10">
    <property type="entry name" value="Ribonuclease Z/Hydroxyacylglutathione hydrolase-like"/>
    <property type="match status" value="1"/>
</dbReference>
<sequence>MNYFLDKDADFRSVDFLDGRAYGRVDDIEVLDEQNGILIISYNAIIKDNLHDCGIQRKRDYRLGDPLSSFKINPYEKAVIFRVEIETTATKEGFKSIEALELSYENSWFNIHILEHGPGTGDAKIYTNLFAPPIDAKVEMTKIKTSHQKKLNAEFSLATADTISPSQLQQELARRVPSADYLAVYDVGQGNANGLITSSNETCPVIYFDMGSGIGAHASTAPPDLAFCTCNSPLVILSHWDQDHWAGALHIKSQALALTWVVPRQQLDAAHKSFAHEVISAGGRLLVLDMPQDTVGLSTLANNQIMKFTLGIGTSRNNSGIVLAIENNDSYFPSSWLLTGDCAYTHFPNAFKYSPPVAVVAPHHGGVTNRKNIAPSPATHNGYRRLIYSYGPDNKFRMVRHPTSSSVDVHRLAGWDMGYWNSAPGDSSSTGNVRATSKHSPSPFERGGVLVGWESLPALPASCALGAPVLKH</sequence>
<dbReference type="SUPFAM" id="SSF56281">
    <property type="entry name" value="Metallo-hydrolase/oxidoreductase"/>
    <property type="match status" value="1"/>
</dbReference>
<protein>
    <submittedName>
        <fullName evidence="2">Uncharacterized protein</fullName>
    </submittedName>
</protein>
<feature type="compositionally biased region" description="Polar residues" evidence="1">
    <location>
        <begin position="425"/>
        <end position="440"/>
    </location>
</feature>